<proteinExistence type="predicted"/>
<dbReference type="Proteomes" id="UP000005019">
    <property type="component" value="Unassembled WGS sequence"/>
</dbReference>
<name>F5RA74_METUF</name>
<sequence length="65" mass="6916">MRAQECAAGRDRAATLVVGGSDRELHHEPPFRNIAPQPGHLRLQCAGGAVWLRVGTSAHGFDRGG</sequence>
<accession>F5RA74</accession>
<keyword evidence="2" id="KW-1185">Reference proteome</keyword>
<evidence type="ECO:0000313" key="2">
    <source>
        <dbReference type="Proteomes" id="UP000005019"/>
    </source>
</evidence>
<comment type="caution">
    <text evidence="1">The sequence shown here is derived from an EMBL/GenBank/DDBJ whole genome shotgun (WGS) entry which is preliminary data.</text>
</comment>
<protein>
    <submittedName>
        <fullName evidence="1">Uncharacterized protein</fullName>
    </submittedName>
</protein>
<dbReference type="STRING" id="1000565.METUNv1_01154"/>
<reference evidence="1 2" key="1">
    <citation type="journal article" date="2011" name="J. Bacteriol.">
        <title>Genome sequence of Methyloversatilis universalis FAM5T, a methylotrophic representative of the order Rhodocyclales.</title>
        <authorList>
            <person name="Kittichotirat W."/>
            <person name="Good N.M."/>
            <person name="Hall R."/>
            <person name="Bringel F."/>
            <person name="Lajus A."/>
            <person name="Medigue C."/>
            <person name="Smalley N.E."/>
            <person name="Beck D."/>
            <person name="Bumgarner R."/>
            <person name="Vuilleumier S."/>
            <person name="Kalyuzhnaya M.G."/>
        </authorList>
    </citation>
    <scope>NUCLEOTIDE SEQUENCE [LARGE SCALE GENOMIC DNA]</scope>
    <source>
        <strain evidence="2">ATCC BAA-1314 / JCM 13912 / FAM5</strain>
    </source>
</reference>
<evidence type="ECO:0000313" key="1">
    <source>
        <dbReference type="EMBL" id="EGK72390.1"/>
    </source>
</evidence>
<dbReference type="AlphaFoldDB" id="F5RA74"/>
<organism evidence="1 2">
    <name type="scientific">Methyloversatilis universalis (strain ATCC BAA-1314 / DSM 25237 / JCM 13912 / CCUG 52030 / FAM5)</name>
    <dbReference type="NCBI Taxonomy" id="1000565"/>
    <lineage>
        <taxon>Bacteria</taxon>
        <taxon>Pseudomonadati</taxon>
        <taxon>Pseudomonadota</taxon>
        <taxon>Betaproteobacteria</taxon>
        <taxon>Nitrosomonadales</taxon>
        <taxon>Sterolibacteriaceae</taxon>
        <taxon>Methyloversatilis</taxon>
    </lineage>
</organism>
<dbReference type="EMBL" id="AFHG01000036">
    <property type="protein sequence ID" value="EGK72390.1"/>
    <property type="molecule type" value="Genomic_DNA"/>
</dbReference>
<gene>
    <name evidence="1" type="ORF">METUNv1_01154</name>
</gene>